<dbReference type="GO" id="GO:0005737">
    <property type="term" value="C:cytoplasm"/>
    <property type="evidence" value="ECO:0007669"/>
    <property type="project" value="InterPro"/>
</dbReference>
<keyword evidence="2" id="KW-0031">Aminopeptidase</keyword>
<dbReference type="Gene3D" id="3.40.630.10">
    <property type="entry name" value="Zn peptidases"/>
    <property type="match status" value="1"/>
</dbReference>
<dbReference type="PANTHER" id="PTHR11963">
    <property type="entry name" value="LEUCINE AMINOPEPTIDASE-RELATED"/>
    <property type="match status" value="1"/>
</dbReference>
<comment type="caution">
    <text evidence="7">The sequence shown here is derived from an EMBL/GenBank/DDBJ whole genome shotgun (WGS) entry which is preliminary data.</text>
</comment>
<dbReference type="Gene3D" id="3.40.220.10">
    <property type="entry name" value="Leucine Aminopeptidase, subunit E, domain 1"/>
    <property type="match status" value="1"/>
</dbReference>
<dbReference type="RefSeq" id="WP_109253018.1">
    <property type="nucleotide sequence ID" value="NZ_QEXV01000003.1"/>
</dbReference>
<evidence type="ECO:0000256" key="1">
    <source>
        <dbReference type="ARBA" id="ARBA00009528"/>
    </source>
</evidence>
<keyword evidence="4" id="KW-0378">Hydrolase</keyword>
<evidence type="ECO:0000256" key="5">
    <source>
        <dbReference type="ARBA" id="ARBA00023211"/>
    </source>
</evidence>
<dbReference type="OrthoDB" id="9809354at2"/>
<evidence type="ECO:0000313" key="8">
    <source>
        <dbReference type="Proteomes" id="UP000245168"/>
    </source>
</evidence>
<evidence type="ECO:0000256" key="3">
    <source>
        <dbReference type="ARBA" id="ARBA00022670"/>
    </source>
</evidence>
<name>A0A2U2BUW8_9PROT</name>
<reference evidence="8" key="1">
    <citation type="submission" date="2018-05" db="EMBL/GenBank/DDBJ databases">
        <authorList>
            <person name="Liu B.-T."/>
        </authorList>
    </citation>
    <scope>NUCLEOTIDE SEQUENCE [LARGE SCALE GENOMIC DNA]</scope>
    <source>
        <strain evidence="8">WD6-1</strain>
    </source>
</reference>
<dbReference type="InterPro" id="IPR000819">
    <property type="entry name" value="Peptidase_M17_C"/>
</dbReference>
<dbReference type="InterPro" id="IPR011356">
    <property type="entry name" value="Leucine_aapep/pepB"/>
</dbReference>
<dbReference type="PANTHER" id="PTHR11963:SF23">
    <property type="entry name" value="CYTOSOL AMINOPEPTIDASE"/>
    <property type="match status" value="1"/>
</dbReference>
<protein>
    <recommendedName>
        <fullName evidence="6">Cytosol aminopeptidase domain-containing protein</fullName>
    </recommendedName>
</protein>
<dbReference type="GO" id="GO:0006508">
    <property type="term" value="P:proteolysis"/>
    <property type="evidence" value="ECO:0007669"/>
    <property type="project" value="UniProtKB-KW"/>
</dbReference>
<gene>
    <name evidence="7" type="ORF">DDZ18_09035</name>
</gene>
<evidence type="ECO:0000256" key="2">
    <source>
        <dbReference type="ARBA" id="ARBA00022438"/>
    </source>
</evidence>
<dbReference type="SUPFAM" id="SSF53187">
    <property type="entry name" value="Zn-dependent exopeptidases"/>
    <property type="match status" value="1"/>
</dbReference>
<feature type="domain" description="Cytosol aminopeptidase" evidence="6">
    <location>
        <begin position="343"/>
        <end position="350"/>
    </location>
</feature>
<dbReference type="PRINTS" id="PR00481">
    <property type="entry name" value="LAMNOPPTDASE"/>
</dbReference>
<comment type="similarity">
    <text evidence="1">Belongs to the peptidase M17 family.</text>
</comment>
<dbReference type="SUPFAM" id="SSF52949">
    <property type="entry name" value="Macro domain-like"/>
    <property type="match status" value="1"/>
</dbReference>
<dbReference type="Pfam" id="PF00883">
    <property type="entry name" value="Peptidase_M17"/>
    <property type="match status" value="1"/>
</dbReference>
<dbReference type="AlphaFoldDB" id="A0A2U2BUW8"/>
<dbReference type="GO" id="GO:0070006">
    <property type="term" value="F:metalloaminopeptidase activity"/>
    <property type="evidence" value="ECO:0007669"/>
    <property type="project" value="InterPro"/>
</dbReference>
<keyword evidence="3" id="KW-0645">Protease</keyword>
<keyword evidence="8" id="KW-1185">Reference proteome</keyword>
<dbReference type="InterPro" id="IPR043472">
    <property type="entry name" value="Macro_dom-like"/>
</dbReference>
<sequence>MTASFSRFSEPAGRALVVALEAPDAPEHLPDAVRGPLARALAVEAECGRFDARKGEHVSVVLPEGGPWRRVIAAGVRGLETEAPVLRAEMTGGLCAAAAAAAGESAVDVHAPRPDGAEPPEAGWAAHVGLGARLRSYRFDRWRTGAKPGGPARVETVNVLTEAAGEAAAAFPRLEALCEATALARDLTNEPANALNPDTFADHLGLLDALGVEMTTIDADALADRGLDAILAVGRASPHRPRLLVMRWRGRTQARPDLAVVGKGITYDTGGLCLKPVEQMKTMKTDMAGAAAVCGLMAAAAGAGLETDLVGVAAIADNALGGAAYRPGDVIRTAAGPTIEITNTDAEGRLALLDALWWVRGELDPKEIFSIGTLGGSGLFGLGLRHAPVYSEDGDLEARLVAAGAAAGEPLWPLPSYEEMDDTLEDSAIADFTQCPDFFVHGADSAYVHRLLRRYVDGAPYAHIEMCRLDSAIADRPTCPKGATGYGVRLFFEYLTGPGAPA</sequence>
<evidence type="ECO:0000259" key="6">
    <source>
        <dbReference type="PROSITE" id="PS00631"/>
    </source>
</evidence>
<evidence type="ECO:0000256" key="4">
    <source>
        <dbReference type="ARBA" id="ARBA00022801"/>
    </source>
</evidence>
<organism evidence="7 8">
    <name type="scientific">Marinicauda salina</name>
    <dbReference type="NCBI Taxonomy" id="2135793"/>
    <lineage>
        <taxon>Bacteria</taxon>
        <taxon>Pseudomonadati</taxon>
        <taxon>Pseudomonadota</taxon>
        <taxon>Alphaproteobacteria</taxon>
        <taxon>Maricaulales</taxon>
        <taxon>Maricaulaceae</taxon>
        <taxon>Marinicauda</taxon>
    </lineage>
</organism>
<keyword evidence="5" id="KW-0464">Manganese</keyword>
<dbReference type="Proteomes" id="UP000245168">
    <property type="component" value="Unassembled WGS sequence"/>
</dbReference>
<dbReference type="GO" id="GO:0030145">
    <property type="term" value="F:manganese ion binding"/>
    <property type="evidence" value="ECO:0007669"/>
    <property type="project" value="InterPro"/>
</dbReference>
<evidence type="ECO:0000313" key="7">
    <source>
        <dbReference type="EMBL" id="PWE17787.1"/>
    </source>
</evidence>
<proteinExistence type="inferred from homology"/>
<dbReference type="PROSITE" id="PS00631">
    <property type="entry name" value="CYTOSOL_AP"/>
    <property type="match status" value="1"/>
</dbReference>
<accession>A0A2U2BUW8</accession>
<dbReference type="EMBL" id="QEXV01000003">
    <property type="protein sequence ID" value="PWE17787.1"/>
    <property type="molecule type" value="Genomic_DNA"/>
</dbReference>